<name>A0A382RKV9_9ZZZZ</name>
<dbReference type="EMBL" id="UINC01122486">
    <property type="protein sequence ID" value="SVC98323.1"/>
    <property type="molecule type" value="Genomic_DNA"/>
</dbReference>
<protein>
    <submittedName>
        <fullName evidence="1">Uncharacterized protein</fullName>
    </submittedName>
</protein>
<sequence length="35" mass="4099">VIYEHLLDQASHQDLLDSRVIFFWSKGSSYLPYLG</sequence>
<proteinExistence type="predicted"/>
<evidence type="ECO:0000313" key="1">
    <source>
        <dbReference type="EMBL" id="SVC98323.1"/>
    </source>
</evidence>
<dbReference type="AlphaFoldDB" id="A0A382RKV9"/>
<feature type="non-terminal residue" evidence="1">
    <location>
        <position position="1"/>
    </location>
</feature>
<organism evidence="1">
    <name type="scientific">marine metagenome</name>
    <dbReference type="NCBI Taxonomy" id="408172"/>
    <lineage>
        <taxon>unclassified sequences</taxon>
        <taxon>metagenomes</taxon>
        <taxon>ecological metagenomes</taxon>
    </lineage>
</organism>
<reference evidence="1" key="1">
    <citation type="submission" date="2018-05" db="EMBL/GenBank/DDBJ databases">
        <authorList>
            <person name="Lanie J.A."/>
            <person name="Ng W.-L."/>
            <person name="Kazmierczak K.M."/>
            <person name="Andrzejewski T.M."/>
            <person name="Davidsen T.M."/>
            <person name="Wayne K.J."/>
            <person name="Tettelin H."/>
            <person name="Glass J.I."/>
            <person name="Rusch D."/>
            <person name="Podicherti R."/>
            <person name="Tsui H.-C.T."/>
            <person name="Winkler M.E."/>
        </authorList>
    </citation>
    <scope>NUCLEOTIDE SEQUENCE</scope>
</reference>
<accession>A0A382RKV9</accession>
<gene>
    <name evidence="1" type="ORF">METZ01_LOCUS351177</name>
</gene>